<evidence type="ECO:0000313" key="2">
    <source>
        <dbReference type="Proteomes" id="UP001175271"/>
    </source>
</evidence>
<sequence length="160" mass="18064">MMASHTFFLSARTLSCKSPFKNLRILRQLIHWSMFSPLPAGSIPKAFLQHATLAPLQRLHFFSPFNFFVLLVLSKSYCGALVGFCPMNMDTAYHSVCGSIAFTSNQFFCPRSAETSVASLPTTTSRDSAFLILRTYAPPTQYELCFCLCPIERLNRFKVE</sequence>
<evidence type="ECO:0000313" key="1">
    <source>
        <dbReference type="EMBL" id="KAK0398950.1"/>
    </source>
</evidence>
<gene>
    <name evidence="1" type="ORF">QR680_002827</name>
</gene>
<accession>A0AA39H482</accession>
<comment type="caution">
    <text evidence="1">The sequence shown here is derived from an EMBL/GenBank/DDBJ whole genome shotgun (WGS) entry which is preliminary data.</text>
</comment>
<keyword evidence="2" id="KW-1185">Reference proteome</keyword>
<name>A0AA39H482_9BILA</name>
<dbReference type="EMBL" id="JAUCMV010000005">
    <property type="protein sequence ID" value="KAK0398950.1"/>
    <property type="molecule type" value="Genomic_DNA"/>
</dbReference>
<reference evidence="1" key="1">
    <citation type="submission" date="2023-06" db="EMBL/GenBank/DDBJ databases">
        <title>Genomic analysis of the entomopathogenic nematode Steinernema hermaphroditum.</title>
        <authorList>
            <person name="Schwarz E.M."/>
            <person name="Heppert J.K."/>
            <person name="Baniya A."/>
            <person name="Schwartz H.T."/>
            <person name="Tan C.-H."/>
            <person name="Antoshechkin I."/>
            <person name="Sternberg P.W."/>
            <person name="Goodrich-Blair H."/>
            <person name="Dillman A.R."/>
        </authorList>
    </citation>
    <scope>NUCLEOTIDE SEQUENCE</scope>
    <source>
        <strain evidence="1">PS9179</strain>
        <tissue evidence="1">Whole animal</tissue>
    </source>
</reference>
<protein>
    <submittedName>
        <fullName evidence="1">Uncharacterized protein</fullName>
    </submittedName>
</protein>
<organism evidence="1 2">
    <name type="scientific">Steinernema hermaphroditum</name>
    <dbReference type="NCBI Taxonomy" id="289476"/>
    <lineage>
        <taxon>Eukaryota</taxon>
        <taxon>Metazoa</taxon>
        <taxon>Ecdysozoa</taxon>
        <taxon>Nematoda</taxon>
        <taxon>Chromadorea</taxon>
        <taxon>Rhabditida</taxon>
        <taxon>Tylenchina</taxon>
        <taxon>Panagrolaimomorpha</taxon>
        <taxon>Strongyloidoidea</taxon>
        <taxon>Steinernematidae</taxon>
        <taxon>Steinernema</taxon>
    </lineage>
</organism>
<proteinExistence type="predicted"/>
<dbReference type="Proteomes" id="UP001175271">
    <property type="component" value="Unassembled WGS sequence"/>
</dbReference>
<dbReference type="AlphaFoldDB" id="A0AA39H482"/>